<evidence type="ECO:0000313" key="2">
    <source>
        <dbReference type="Proteomes" id="UP001271723"/>
    </source>
</evidence>
<proteinExistence type="predicted"/>
<dbReference type="PROSITE" id="PS51257">
    <property type="entry name" value="PROKAR_LIPOPROTEIN"/>
    <property type="match status" value="1"/>
</dbReference>
<protein>
    <recommendedName>
        <fullName evidence="3">HTH merR-type domain-containing protein</fullName>
    </recommendedName>
</protein>
<reference evidence="1 2" key="1">
    <citation type="journal article" date="2023" name="Microb. Genom.">
        <title>Mesoterricola silvestris gen. nov., sp. nov., Mesoterricola sediminis sp. nov., Geothrix oryzae sp. nov., Geothrix edaphica sp. nov., Geothrix rubra sp. nov., and Geothrix limicola sp. nov., six novel members of Acidobacteriota isolated from soils.</title>
        <authorList>
            <person name="Weisberg A.J."/>
            <person name="Pearce E."/>
            <person name="Kramer C.G."/>
            <person name="Chang J.H."/>
            <person name="Clarke C.R."/>
        </authorList>
    </citation>
    <scope>NUCLEOTIDE SEQUENCE [LARGE SCALE GENOMIC DNA]</scope>
    <source>
        <strain evidence="1 2">NRRL_B-2795</strain>
    </source>
</reference>
<evidence type="ECO:0008006" key="3">
    <source>
        <dbReference type="Google" id="ProtNLM"/>
    </source>
</evidence>
<name>A0ABU4LH59_9ACTN</name>
<evidence type="ECO:0000313" key="1">
    <source>
        <dbReference type="EMBL" id="MDX2915064.1"/>
    </source>
</evidence>
<sequence>MSEGTIRRAMVTTACTGAGCRRREAAGQAVRRAARGTALCLPCRERLMRELRGLPALYAECARRLDISAGPDRDRVSGGSLPGLPLNTAAVEARSAIVSVLASWSATVAEQRGIGAPQRAVEQLAGFLLRHTDWLAAHPAAGEFSQEVARLARGAARVVDLAPNRRVPIGGCVEDGCPGRLTAAVRPDRPGVPAEITCDAGTGHRWMGHQWLRLSRLLGVRRDPGTAGGGATTGVPAAGGAAAAGAPRTRWLSAAGVARLWNVPPGTVYRHASQQQWRRRTEQGRTYYHEADVVQTFRTLRRTA</sequence>
<comment type="caution">
    <text evidence="1">The sequence shown here is derived from an EMBL/GenBank/DDBJ whole genome shotgun (WGS) entry which is preliminary data.</text>
</comment>
<organism evidence="1 2">
    <name type="scientific">Streptomyces griseiscabiei</name>
    <dbReference type="NCBI Taxonomy" id="2993540"/>
    <lineage>
        <taxon>Bacteria</taxon>
        <taxon>Bacillati</taxon>
        <taxon>Actinomycetota</taxon>
        <taxon>Actinomycetes</taxon>
        <taxon>Kitasatosporales</taxon>
        <taxon>Streptomycetaceae</taxon>
        <taxon>Streptomyces</taxon>
    </lineage>
</organism>
<dbReference type="RefSeq" id="WP_143673252.1">
    <property type="nucleotide sequence ID" value="NZ_JAGJBZ010000004.1"/>
</dbReference>
<keyword evidence="2" id="KW-1185">Reference proteome</keyword>
<dbReference type="EMBL" id="JARAVY010000026">
    <property type="protein sequence ID" value="MDX2915064.1"/>
    <property type="molecule type" value="Genomic_DNA"/>
</dbReference>
<dbReference type="Proteomes" id="UP001271723">
    <property type="component" value="Unassembled WGS sequence"/>
</dbReference>
<gene>
    <name evidence="1" type="ORF">PV517_41145</name>
</gene>
<accession>A0ABU4LH59</accession>